<dbReference type="GO" id="GO:0005737">
    <property type="term" value="C:cytoplasm"/>
    <property type="evidence" value="ECO:0007669"/>
    <property type="project" value="UniProtKB-SubCell"/>
</dbReference>
<dbReference type="RefSeq" id="WP_078666667.1">
    <property type="nucleotide sequence ID" value="NZ_FUXM01000062.1"/>
</dbReference>
<keyword evidence="4 7" id="KW-0560">Oxidoreductase</keyword>
<dbReference type="NCBIfam" id="TIGR01771">
    <property type="entry name" value="L-LDH-NAD"/>
    <property type="match status" value="1"/>
</dbReference>
<dbReference type="InterPro" id="IPR022383">
    <property type="entry name" value="Lactate/malate_DH_C"/>
</dbReference>
<comment type="catalytic activity">
    <reaction evidence="6 7">
        <text>(S)-lactate + NAD(+) = pyruvate + NADH + H(+)</text>
        <dbReference type="Rhea" id="RHEA:23444"/>
        <dbReference type="ChEBI" id="CHEBI:15361"/>
        <dbReference type="ChEBI" id="CHEBI:15378"/>
        <dbReference type="ChEBI" id="CHEBI:16651"/>
        <dbReference type="ChEBI" id="CHEBI:57540"/>
        <dbReference type="ChEBI" id="CHEBI:57945"/>
        <dbReference type="EC" id="1.1.1.27"/>
    </reaction>
</comment>
<evidence type="ECO:0000313" key="12">
    <source>
        <dbReference type="EMBL" id="SKA28516.1"/>
    </source>
</evidence>
<protein>
    <recommendedName>
        <fullName evidence="3 7">L-lactate dehydrogenase</fullName>
        <shortName evidence="7">L-LDH</shortName>
        <ecNumber evidence="3 7">1.1.1.27</ecNumber>
    </recommendedName>
</protein>
<dbReference type="PANTHER" id="PTHR43128">
    <property type="entry name" value="L-2-HYDROXYCARBOXYLATE DEHYDROGENASE (NAD(P)(+))"/>
    <property type="match status" value="1"/>
</dbReference>
<dbReference type="PROSITE" id="PS00064">
    <property type="entry name" value="L_LDH"/>
    <property type="match status" value="1"/>
</dbReference>
<organism evidence="12 13">
    <name type="scientific">Carboxydocella sporoproducens DSM 16521</name>
    <dbReference type="NCBI Taxonomy" id="1121270"/>
    <lineage>
        <taxon>Bacteria</taxon>
        <taxon>Bacillati</taxon>
        <taxon>Bacillota</taxon>
        <taxon>Clostridia</taxon>
        <taxon>Eubacteriales</taxon>
        <taxon>Clostridiales Family XVI. Incertae Sedis</taxon>
        <taxon>Carboxydocella</taxon>
    </lineage>
</organism>
<dbReference type="PIRSF" id="PIRSF000102">
    <property type="entry name" value="Lac_mal_DH"/>
    <property type="match status" value="1"/>
</dbReference>
<evidence type="ECO:0000259" key="10">
    <source>
        <dbReference type="Pfam" id="PF00056"/>
    </source>
</evidence>
<feature type="binding site" evidence="7">
    <location>
        <position position="15"/>
    </location>
    <ligand>
        <name>NAD(+)</name>
        <dbReference type="ChEBI" id="CHEBI:57540"/>
    </ligand>
</feature>
<feature type="modified residue" description="Phosphotyrosine" evidence="7">
    <location>
        <position position="222"/>
    </location>
</feature>
<feature type="binding site" evidence="7 9">
    <location>
        <position position="36"/>
    </location>
    <ligand>
        <name>NAD(+)</name>
        <dbReference type="ChEBI" id="CHEBI:57540"/>
    </ligand>
</feature>
<feature type="binding site" evidence="7">
    <location>
        <position position="89"/>
    </location>
    <ligand>
        <name>substrate</name>
    </ligand>
</feature>
<dbReference type="UniPathway" id="UPA00554">
    <property type="reaction ID" value="UER00611"/>
</dbReference>
<dbReference type="NCBIfam" id="NF004863">
    <property type="entry name" value="PRK06223.1"/>
    <property type="match status" value="1"/>
</dbReference>
<feature type="binding site" evidence="7">
    <location>
        <position position="41"/>
    </location>
    <ligand>
        <name>NAD(+)</name>
        <dbReference type="ChEBI" id="CHEBI:57540"/>
    </ligand>
</feature>
<dbReference type="GO" id="GO:0006096">
    <property type="term" value="P:glycolytic process"/>
    <property type="evidence" value="ECO:0007669"/>
    <property type="project" value="UniProtKB-UniRule"/>
</dbReference>
<keyword evidence="5 7" id="KW-0520">NAD</keyword>
<dbReference type="InterPro" id="IPR001557">
    <property type="entry name" value="L-lactate/malate_DH"/>
</dbReference>
<dbReference type="Proteomes" id="UP000189933">
    <property type="component" value="Unassembled WGS sequence"/>
</dbReference>
<keyword evidence="7" id="KW-0597">Phosphoprotein</keyword>
<evidence type="ECO:0000259" key="11">
    <source>
        <dbReference type="Pfam" id="PF02866"/>
    </source>
</evidence>
<dbReference type="GO" id="GO:0006089">
    <property type="term" value="P:lactate metabolic process"/>
    <property type="evidence" value="ECO:0007669"/>
    <property type="project" value="TreeGrafter"/>
</dbReference>
<evidence type="ECO:0000256" key="2">
    <source>
        <dbReference type="ARBA" id="ARBA00006054"/>
    </source>
</evidence>
<dbReference type="Gene3D" id="3.40.50.720">
    <property type="entry name" value="NAD(P)-binding Rossmann-like Domain"/>
    <property type="match status" value="1"/>
</dbReference>
<feature type="domain" description="Lactate/malate dehydrogenase C-terminal" evidence="11">
    <location>
        <begin position="146"/>
        <end position="304"/>
    </location>
</feature>
<comment type="similarity">
    <text evidence="2 7">Belongs to the LDH/MDH superfamily. LDH family.</text>
</comment>
<feature type="binding site" evidence="7">
    <location>
        <position position="154"/>
    </location>
    <ligand>
        <name>beta-D-fructose 1,6-bisphosphate</name>
        <dbReference type="ChEBI" id="CHEBI:32966"/>
        <note>allosteric activator</note>
    </ligand>
</feature>
<feature type="binding site" evidence="7">
    <location>
        <begin position="121"/>
        <end position="124"/>
    </location>
    <ligand>
        <name>substrate</name>
    </ligand>
</feature>
<dbReference type="SUPFAM" id="SSF51735">
    <property type="entry name" value="NAD(P)-binding Rossmann-fold domains"/>
    <property type="match status" value="1"/>
</dbReference>
<evidence type="ECO:0000256" key="5">
    <source>
        <dbReference type="ARBA" id="ARBA00023027"/>
    </source>
</evidence>
<dbReference type="PANTHER" id="PTHR43128:SF16">
    <property type="entry name" value="L-LACTATE DEHYDROGENASE"/>
    <property type="match status" value="1"/>
</dbReference>
<dbReference type="SUPFAM" id="SSF56327">
    <property type="entry name" value="LDH C-terminal domain-like"/>
    <property type="match status" value="1"/>
</dbReference>
<feature type="binding site" evidence="7">
    <location>
        <position position="83"/>
    </location>
    <ligand>
        <name>substrate</name>
    </ligand>
</feature>
<feature type="binding site" evidence="7">
    <location>
        <position position="231"/>
    </location>
    <ligand>
        <name>substrate</name>
    </ligand>
</feature>
<dbReference type="CDD" id="cd05292">
    <property type="entry name" value="LDH_2"/>
    <property type="match status" value="1"/>
</dbReference>
<feature type="binding site" evidence="7">
    <location>
        <position position="144"/>
    </location>
    <ligand>
        <name>NAD(+)</name>
        <dbReference type="ChEBI" id="CHEBI:57540"/>
    </ligand>
</feature>
<dbReference type="EMBL" id="FUXM01000062">
    <property type="protein sequence ID" value="SKA28516.1"/>
    <property type="molecule type" value="Genomic_DNA"/>
</dbReference>
<evidence type="ECO:0000256" key="7">
    <source>
        <dbReference type="HAMAP-Rule" id="MF_00488"/>
    </source>
</evidence>
<comment type="activity regulation">
    <text evidence="7">Allosterically activated by fructose 1,6-bisphosphate (FBP).</text>
</comment>
<dbReference type="Pfam" id="PF00056">
    <property type="entry name" value="Ldh_1_N"/>
    <property type="match status" value="1"/>
</dbReference>
<feature type="domain" description="Lactate/malate dehydrogenase N-terminal" evidence="10">
    <location>
        <begin position="6"/>
        <end position="143"/>
    </location>
</feature>
<dbReference type="EC" id="1.1.1.27" evidence="3 7"/>
<dbReference type="PRINTS" id="PR00086">
    <property type="entry name" value="LLDHDRGNASE"/>
</dbReference>
<evidence type="ECO:0000256" key="6">
    <source>
        <dbReference type="ARBA" id="ARBA00049258"/>
    </source>
</evidence>
<dbReference type="GO" id="GO:0004459">
    <property type="term" value="F:L-lactate dehydrogenase (NAD+) activity"/>
    <property type="evidence" value="ECO:0007669"/>
    <property type="project" value="UniProtKB-UniRule"/>
</dbReference>
<keyword evidence="7" id="KW-0021">Allosteric enzyme</keyword>
<sequence>MEKTNKIVIVGAGNVGATTAYALLISGIASELVLYDINRQKAEGEIMDLAHGASFVPPTRLRAGYLADCREADIIIFTAGAAQQPGETRLDLVDKNTRIVEKALLPILEQAPEALVLMVTNPVDVLTYQAWKLSGLSPERVLGSGTVLDSARFRHVLGQHCGVDVRNVHGYILGEHGDSELAAWSSVHIGGIRLDDYCLACGQGCGQEKREEMFRQVRDAAYQIIQAKGATYYAVGLAVRRICEAILRDEHSILTVSSLMQGEYGLRDVCLSVPCVIGRQGRIKVLELNLTAEEKEKLQHSAAVIASYLPATDRK</sequence>
<comment type="function">
    <text evidence="7">Catalyzes the conversion of lactate to pyruvate.</text>
</comment>
<dbReference type="FunFam" id="3.40.50.720:FF:000018">
    <property type="entry name" value="Malate dehydrogenase"/>
    <property type="match status" value="1"/>
</dbReference>
<dbReference type="AlphaFoldDB" id="A0A1T4SK08"/>
<feature type="binding site" evidence="7 9">
    <location>
        <begin position="119"/>
        <end position="121"/>
    </location>
    <ligand>
        <name>NAD(+)</name>
        <dbReference type="ChEBI" id="CHEBI:57540"/>
    </ligand>
</feature>
<dbReference type="InterPro" id="IPR015955">
    <property type="entry name" value="Lactate_DH/Glyco_Ohase_4_C"/>
</dbReference>
<feature type="binding site" evidence="7">
    <location>
        <begin position="80"/>
        <end position="81"/>
    </location>
    <ligand>
        <name>NAD(+)</name>
        <dbReference type="ChEBI" id="CHEBI:57540"/>
    </ligand>
</feature>
<name>A0A1T4SK08_9FIRM</name>
<dbReference type="InterPro" id="IPR036291">
    <property type="entry name" value="NAD(P)-bd_dom_sf"/>
</dbReference>
<feature type="binding site" evidence="7">
    <location>
        <begin position="149"/>
        <end position="152"/>
    </location>
    <ligand>
        <name>substrate</name>
    </ligand>
</feature>
<evidence type="ECO:0000256" key="3">
    <source>
        <dbReference type="ARBA" id="ARBA00012967"/>
    </source>
</evidence>
<dbReference type="OrthoDB" id="9802969at2"/>
<evidence type="ECO:0000256" key="4">
    <source>
        <dbReference type="ARBA" id="ARBA00023002"/>
    </source>
</evidence>
<feature type="binding site" evidence="9">
    <location>
        <begin position="11"/>
        <end position="16"/>
    </location>
    <ligand>
        <name>NAD(+)</name>
        <dbReference type="ChEBI" id="CHEBI:57540"/>
    </ligand>
</feature>
<reference evidence="13" key="1">
    <citation type="submission" date="2017-02" db="EMBL/GenBank/DDBJ databases">
        <authorList>
            <person name="Varghese N."/>
            <person name="Submissions S."/>
        </authorList>
    </citation>
    <scope>NUCLEOTIDE SEQUENCE [LARGE SCALE GENOMIC DNA]</scope>
    <source>
        <strain evidence="13">DSM 16521</strain>
    </source>
</reference>
<evidence type="ECO:0000256" key="9">
    <source>
        <dbReference type="PIRSR" id="PIRSR000102-3"/>
    </source>
</evidence>
<comment type="subcellular location">
    <subcellularLocation>
        <location evidence="7">Cytoplasm</location>
    </subcellularLocation>
</comment>
<dbReference type="HAMAP" id="MF_00488">
    <property type="entry name" value="Lactate_dehydrog"/>
    <property type="match status" value="1"/>
</dbReference>
<feature type="active site" description="Proton acceptor" evidence="7 8">
    <location>
        <position position="176"/>
    </location>
</feature>
<feature type="binding site" evidence="9">
    <location>
        <position position="96"/>
    </location>
    <ligand>
        <name>NAD(+)</name>
        <dbReference type="ChEBI" id="CHEBI:57540"/>
    </ligand>
</feature>
<dbReference type="Gene3D" id="3.90.110.10">
    <property type="entry name" value="Lactate dehydrogenase/glycoside hydrolase, family 4, C-terminal"/>
    <property type="match status" value="1"/>
</dbReference>
<feature type="binding site" evidence="7">
    <location>
        <position position="169"/>
    </location>
    <ligand>
        <name>beta-D-fructose 1,6-bisphosphate</name>
        <dbReference type="ChEBI" id="CHEBI:32966"/>
        <note>allosteric activator</note>
    </ligand>
</feature>
<proteinExistence type="inferred from homology"/>
<dbReference type="InterPro" id="IPR018177">
    <property type="entry name" value="L-lactate_DH_AS"/>
</dbReference>
<keyword evidence="13" id="KW-1185">Reference proteome</keyword>
<accession>A0A1T4SK08</accession>
<comment type="subunit">
    <text evidence="7">Homotetramer.</text>
</comment>
<dbReference type="Pfam" id="PF02866">
    <property type="entry name" value="Ldh_1_C"/>
    <property type="match status" value="1"/>
</dbReference>
<keyword evidence="7" id="KW-0963">Cytoplasm</keyword>
<evidence type="ECO:0000256" key="1">
    <source>
        <dbReference type="ARBA" id="ARBA00004843"/>
    </source>
</evidence>
<evidence type="ECO:0000256" key="8">
    <source>
        <dbReference type="PIRSR" id="PIRSR000102-1"/>
    </source>
</evidence>
<dbReference type="NCBIfam" id="NF000824">
    <property type="entry name" value="PRK00066.1"/>
    <property type="match status" value="1"/>
</dbReference>
<dbReference type="InterPro" id="IPR011304">
    <property type="entry name" value="L-lactate_DH"/>
</dbReference>
<gene>
    <name evidence="7" type="primary">ldh</name>
    <name evidence="12" type="ORF">SAMN02745885_02729</name>
</gene>
<comment type="pathway">
    <text evidence="1 7">Fermentation; pyruvate fermentation to lactate; (S)-lactate from pyruvate: step 1/1.</text>
</comment>
<dbReference type="InterPro" id="IPR001236">
    <property type="entry name" value="Lactate/malate_DH_N"/>
</dbReference>
<comment type="caution">
    <text evidence="7">Lacks conserved residue(s) required for the propagation of feature annotation.</text>
</comment>
<evidence type="ECO:0000313" key="13">
    <source>
        <dbReference type="Proteomes" id="UP000189933"/>
    </source>
</evidence>